<evidence type="ECO:0000313" key="2">
    <source>
        <dbReference type="EMBL" id="GGY61255.1"/>
    </source>
</evidence>
<keyword evidence="2" id="KW-0378">Hydrolase</keyword>
<proteinExistence type="predicted"/>
<keyword evidence="3" id="KW-1185">Reference proteome</keyword>
<accession>A0ABQ3AMC9</accession>
<dbReference type="GeneID" id="96294397"/>
<feature type="domain" description="Serine aminopeptidase S33" evidence="1">
    <location>
        <begin position="55"/>
        <end position="289"/>
    </location>
</feature>
<reference evidence="3" key="1">
    <citation type="journal article" date="2019" name="Int. J. Syst. Evol. Microbiol.">
        <title>The Global Catalogue of Microorganisms (GCM) 10K type strain sequencing project: providing services to taxonomists for standard genome sequencing and annotation.</title>
        <authorList>
            <consortium name="The Broad Institute Genomics Platform"/>
            <consortium name="The Broad Institute Genome Sequencing Center for Infectious Disease"/>
            <person name="Wu L."/>
            <person name="Ma J."/>
        </authorList>
    </citation>
    <scope>NUCLEOTIDE SEQUENCE [LARGE SCALE GENOMIC DNA]</scope>
    <source>
        <strain evidence="3">JCM 4594</strain>
    </source>
</reference>
<dbReference type="SUPFAM" id="SSF53474">
    <property type="entry name" value="alpha/beta-Hydrolases"/>
    <property type="match status" value="1"/>
</dbReference>
<dbReference type="EMBL" id="BMUU01000015">
    <property type="protein sequence ID" value="GGY61255.1"/>
    <property type="molecule type" value="Genomic_DNA"/>
</dbReference>
<dbReference type="RefSeq" id="WP_190028974.1">
    <property type="nucleotide sequence ID" value="NZ_BMUU01000015.1"/>
</dbReference>
<dbReference type="Gene3D" id="1.10.10.800">
    <property type="match status" value="1"/>
</dbReference>
<evidence type="ECO:0000259" key="1">
    <source>
        <dbReference type="Pfam" id="PF12146"/>
    </source>
</evidence>
<protein>
    <submittedName>
        <fullName evidence="2">Alpha/beta hydrolase</fullName>
    </submittedName>
</protein>
<name>A0ABQ3AMC9_9ACTN</name>
<dbReference type="Pfam" id="PF12146">
    <property type="entry name" value="Hydrolase_4"/>
    <property type="match status" value="1"/>
</dbReference>
<dbReference type="InterPro" id="IPR029058">
    <property type="entry name" value="AB_hydrolase_fold"/>
</dbReference>
<gene>
    <name evidence="2" type="ORF">GCM10010326_65070</name>
</gene>
<dbReference type="InterPro" id="IPR022742">
    <property type="entry name" value="Hydrolase_4"/>
</dbReference>
<dbReference type="GO" id="GO:0016787">
    <property type="term" value="F:hydrolase activity"/>
    <property type="evidence" value="ECO:0007669"/>
    <property type="project" value="UniProtKB-KW"/>
</dbReference>
<comment type="caution">
    <text evidence="2">The sequence shown here is derived from an EMBL/GenBank/DDBJ whole genome shotgun (WGS) entry which is preliminary data.</text>
</comment>
<dbReference type="InterPro" id="IPR051411">
    <property type="entry name" value="Polyketide_trans_af380"/>
</dbReference>
<dbReference type="PANTHER" id="PTHR47751">
    <property type="entry name" value="SUPERFAMILY HYDROLASE, PUTATIVE (AFU_ORTHOLOGUE AFUA_2G16580)-RELATED"/>
    <property type="match status" value="1"/>
</dbReference>
<dbReference type="Proteomes" id="UP000600946">
    <property type="component" value="Unassembled WGS sequence"/>
</dbReference>
<evidence type="ECO:0000313" key="3">
    <source>
        <dbReference type="Proteomes" id="UP000600946"/>
    </source>
</evidence>
<dbReference type="Gene3D" id="3.40.50.1820">
    <property type="entry name" value="alpha/beta hydrolase"/>
    <property type="match status" value="1"/>
</dbReference>
<organism evidence="2 3">
    <name type="scientific">Streptomyces xanthochromogenes</name>
    <dbReference type="NCBI Taxonomy" id="67384"/>
    <lineage>
        <taxon>Bacteria</taxon>
        <taxon>Bacillati</taxon>
        <taxon>Actinomycetota</taxon>
        <taxon>Actinomycetes</taxon>
        <taxon>Kitasatosporales</taxon>
        <taxon>Streptomycetaceae</taxon>
        <taxon>Streptomyces</taxon>
    </lineage>
</organism>
<sequence length="310" mass="33601">MTENIRSATVKALAWDLAADLHLPPDFDENRTYPAIVSVHPIGSCKEQTSGNVYGKALAKEAYVVIAYDASFQGASGGTPRSIEDPSFRVSDVSHVIDHLVTLPYVDADRIGVIGVCGGGAYAINASMTDRRIKAVGSVTGVNFGRLMHEAFSGYDPLAALDAIAEQRTAEARGAQPRIDQYLPADPATAAEQGLTEIDLTEATDYYRTDRGQKPGGRTEALFARQATSIGWDAFHRAEGLLTRPLCVVVGDKPGAFGAYRDGLEIYRRAASKDKELVVAEGFSHYDLYDQPEPVRIALDHLIPFYAKHL</sequence>
<dbReference type="PANTHER" id="PTHR47751:SF1">
    <property type="entry name" value="SUPERFAMILY HYDROLASE, PUTATIVE (AFU_ORTHOLOGUE AFUA_2G16580)-RELATED"/>
    <property type="match status" value="1"/>
</dbReference>